<dbReference type="EMBL" id="BMWZ01000002">
    <property type="protein sequence ID" value="GGZ74596.1"/>
    <property type="molecule type" value="Genomic_DNA"/>
</dbReference>
<sequence>MMRQILFIYLTSVCFLNGQNIDENVLRIQQRMETIQTFTANVTLDVDISFVNIPEKEARIEYIKDQETKVFSEDFILIPKKGLDVSMHQLFKNPFITVDRGEELRNGYTYKMVNIIPTDKKADFSIATALVDTIRHRIVEYEINTKKDGTYIVKMSYDKDTAILPDNLEVEFEIERIRIPLKYMGKDAQVDKSTYKSNAPKTGIIYLNFNYSNITYQKKTN</sequence>
<evidence type="ECO:0000313" key="1">
    <source>
        <dbReference type="EMBL" id="GGZ74596.1"/>
    </source>
</evidence>
<evidence type="ECO:0000313" key="2">
    <source>
        <dbReference type="Proteomes" id="UP000636004"/>
    </source>
</evidence>
<reference evidence="1" key="1">
    <citation type="journal article" date="2014" name="Int. J. Syst. Evol. Microbiol.">
        <title>Complete genome sequence of Corynebacterium casei LMG S-19264T (=DSM 44701T), isolated from a smear-ripened cheese.</title>
        <authorList>
            <consortium name="US DOE Joint Genome Institute (JGI-PGF)"/>
            <person name="Walter F."/>
            <person name="Albersmeier A."/>
            <person name="Kalinowski J."/>
            <person name="Ruckert C."/>
        </authorList>
    </citation>
    <scope>NUCLEOTIDE SEQUENCE</scope>
    <source>
        <strain evidence="1">KCTC 12710</strain>
    </source>
</reference>
<proteinExistence type="predicted"/>
<dbReference type="RefSeq" id="WP_189359667.1">
    <property type="nucleotide sequence ID" value="NZ_BMWZ01000002.1"/>
</dbReference>
<organism evidence="1 2">
    <name type="scientific">Algibacter mikhailovii</name>
    <dbReference type="NCBI Taxonomy" id="425498"/>
    <lineage>
        <taxon>Bacteria</taxon>
        <taxon>Pseudomonadati</taxon>
        <taxon>Bacteroidota</taxon>
        <taxon>Flavobacteriia</taxon>
        <taxon>Flavobacteriales</taxon>
        <taxon>Flavobacteriaceae</taxon>
        <taxon>Algibacter</taxon>
    </lineage>
</organism>
<keyword evidence="2" id="KW-1185">Reference proteome</keyword>
<accession>A0A918V6S3</accession>
<dbReference type="Proteomes" id="UP000636004">
    <property type="component" value="Unassembled WGS sequence"/>
</dbReference>
<dbReference type="AlphaFoldDB" id="A0A918V6S3"/>
<protein>
    <submittedName>
        <fullName evidence="1">Uncharacterized protein</fullName>
    </submittedName>
</protein>
<reference evidence="1" key="2">
    <citation type="submission" date="2020-09" db="EMBL/GenBank/DDBJ databases">
        <authorList>
            <person name="Sun Q."/>
            <person name="Kim S."/>
        </authorList>
    </citation>
    <scope>NUCLEOTIDE SEQUENCE</scope>
    <source>
        <strain evidence="1">KCTC 12710</strain>
    </source>
</reference>
<gene>
    <name evidence="1" type="ORF">GCM10007028_09900</name>
</gene>
<comment type="caution">
    <text evidence="1">The sequence shown here is derived from an EMBL/GenBank/DDBJ whole genome shotgun (WGS) entry which is preliminary data.</text>
</comment>
<name>A0A918V6S3_9FLAO</name>